<protein>
    <submittedName>
        <fullName evidence="1">Uncharacterized protein</fullName>
    </submittedName>
</protein>
<dbReference type="OrthoDB" id="10606722at2759"/>
<dbReference type="PaxDb" id="2850-Phatr49041"/>
<reference evidence="2" key="2">
    <citation type="submission" date="2008-08" db="EMBL/GenBank/DDBJ databases">
        <authorList>
            <consortium name="Diatom Consortium"/>
            <person name="Grigoriev I."/>
            <person name="Grimwood J."/>
            <person name="Kuo A."/>
            <person name="Otillar R.P."/>
            <person name="Salamov A."/>
            <person name="Detter J.C."/>
            <person name="Lindquist E."/>
            <person name="Shapiro H."/>
            <person name="Lucas S."/>
            <person name="Glavina del Rio T."/>
            <person name="Pitluck S."/>
            <person name="Rokhsar D."/>
            <person name="Bowler C."/>
        </authorList>
    </citation>
    <scope>GENOME REANNOTATION</scope>
    <source>
        <strain evidence="2">CCAP 1055/1</strain>
    </source>
</reference>
<evidence type="ECO:0000313" key="1">
    <source>
        <dbReference type="EMBL" id="EEC44923.1"/>
    </source>
</evidence>
<keyword evidence="2" id="KW-1185">Reference proteome</keyword>
<dbReference type="Proteomes" id="UP000000759">
    <property type="component" value="Chromosome 20"/>
</dbReference>
<gene>
    <name evidence="1" type="ORF">PHATRDRAFT_49041</name>
</gene>
<dbReference type="RefSeq" id="XP_002183741.1">
    <property type="nucleotide sequence ID" value="XM_002183705.1"/>
</dbReference>
<name>B7G9A9_PHATC</name>
<dbReference type="EMBL" id="CM000622">
    <property type="protein sequence ID" value="EEC44923.1"/>
    <property type="molecule type" value="Genomic_DNA"/>
</dbReference>
<dbReference type="KEGG" id="pti:PHATRDRAFT_49041"/>
<dbReference type="AlphaFoldDB" id="B7G9A9"/>
<reference evidence="1 2" key="1">
    <citation type="journal article" date="2008" name="Nature">
        <title>The Phaeodactylum genome reveals the evolutionary history of diatom genomes.</title>
        <authorList>
            <person name="Bowler C."/>
            <person name="Allen A.E."/>
            <person name="Badger J.H."/>
            <person name="Grimwood J."/>
            <person name="Jabbari K."/>
            <person name="Kuo A."/>
            <person name="Maheswari U."/>
            <person name="Martens C."/>
            <person name="Maumus F."/>
            <person name="Otillar R.P."/>
            <person name="Rayko E."/>
            <person name="Salamov A."/>
            <person name="Vandepoele K."/>
            <person name="Beszteri B."/>
            <person name="Gruber A."/>
            <person name="Heijde M."/>
            <person name="Katinka M."/>
            <person name="Mock T."/>
            <person name="Valentin K."/>
            <person name="Verret F."/>
            <person name="Berges J.A."/>
            <person name="Brownlee C."/>
            <person name="Cadoret J.P."/>
            <person name="Chiovitti A."/>
            <person name="Choi C.J."/>
            <person name="Coesel S."/>
            <person name="De Martino A."/>
            <person name="Detter J.C."/>
            <person name="Durkin C."/>
            <person name="Falciatore A."/>
            <person name="Fournet J."/>
            <person name="Haruta M."/>
            <person name="Huysman M.J."/>
            <person name="Jenkins B.D."/>
            <person name="Jiroutova K."/>
            <person name="Jorgensen R.E."/>
            <person name="Joubert Y."/>
            <person name="Kaplan A."/>
            <person name="Kroger N."/>
            <person name="Kroth P.G."/>
            <person name="La Roche J."/>
            <person name="Lindquist E."/>
            <person name="Lommer M."/>
            <person name="Martin-Jezequel V."/>
            <person name="Lopez P.J."/>
            <person name="Lucas S."/>
            <person name="Mangogna M."/>
            <person name="McGinnis K."/>
            <person name="Medlin L.K."/>
            <person name="Montsant A."/>
            <person name="Oudot-Le Secq M.P."/>
            <person name="Napoli C."/>
            <person name="Obornik M."/>
            <person name="Parker M.S."/>
            <person name="Petit J.L."/>
            <person name="Porcel B.M."/>
            <person name="Poulsen N."/>
            <person name="Robison M."/>
            <person name="Rychlewski L."/>
            <person name="Rynearson T.A."/>
            <person name="Schmutz J."/>
            <person name="Shapiro H."/>
            <person name="Siaut M."/>
            <person name="Stanley M."/>
            <person name="Sussman M.R."/>
            <person name="Taylor A.R."/>
            <person name="Vardi A."/>
            <person name="von Dassow P."/>
            <person name="Vyverman W."/>
            <person name="Willis A."/>
            <person name="Wyrwicz L.S."/>
            <person name="Rokhsar D.S."/>
            <person name="Weissenbach J."/>
            <person name="Armbrust E.V."/>
            <person name="Green B.R."/>
            <person name="Van de Peer Y."/>
            <person name="Grigoriev I.V."/>
        </authorList>
    </citation>
    <scope>NUCLEOTIDE SEQUENCE [LARGE SCALE GENOMIC DNA]</scope>
    <source>
        <strain evidence="1 2">CCAP 1055/1</strain>
    </source>
</reference>
<sequence length="331" mass="37684">MLLTRQPARSLSASQGRWFGSFRPTRPVSPPTRRASWRLPAKLTTPPLLAIESPITPGFQPTAFSRDWVYWGSTYYEFPPQPLPQVDVASLLAFSKIPPNTQVSQTLHRQKRLLLDTMRQELFGNTNNETKKMYILRGHGVPAQLLQHHLDVADAWLARQNGAYELSVENLLGSMYYDRLAIHDEGIDRVIAWPPEWTTDMELYMTVVKRLGTELSRMLYDKPQEDCRETPKLKAWTMTVSSDRIMTNGLLPENFLVPVVEWIPPKTSRDQFGSVCIRIEGKASTRRKDKSSPSVSVTFNARFCLKQDQCPSDSFFIQPASNLRGDSKGKA</sequence>
<proteinExistence type="predicted"/>
<accession>B7G9A9</accession>
<dbReference type="HOGENOM" id="CLU_878440_0_0_1"/>
<evidence type="ECO:0000313" key="2">
    <source>
        <dbReference type="Proteomes" id="UP000000759"/>
    </source>
</evidence>
<dbReference type="InParanoid" id="B7G9A9"/>
<dbReference type="GeneID" id="7195418"/>
<organism evidence="1 2">
    <name type="scientific">Phaeodactylum tricornutum (strain CCAP 1055/1)</name>
    <dbReference type="NCBI Taxonomy" id="556484"/>
    <lineage>
        <taxon>Eukaryota</taxon>
        <taxon>Sar</taxon>
        <taxon>Stramenopiles</taxon>
        <taxon>Ochrophyta</taxon>
        <taxon>Bacillariophyta</taxon>
        <taxon>Bacillariophyceae</taxon>
        <taxon>Bacillariophycidae</taxon>
        <taxon>Naviculales</taxon>
        <taxon>Phaeodactylaceae</taxon>
        <taxon>Phaeodactylum</taxon>
    </lineage>
</organism>